<dbReference type="InterPro" id="IPR050297">
    <property type="entry name" value="LipidA_mod_glycosyltrf_83"/>
</dbReference>
<gene>
    <name evidence="10" type="ORF">MiSe_69380</name>
</gene>
<keyword evidence="2" id="KW-1003">Cell membrane</keyword>
<dbReference type="GO" id="GO:0009103">
    <property type="term" value="P:lipopolysaccharide biosynthetic process"/>
    <property type="evidence" value="ECO:0007669"/>
    <property type="project" value="UniProtKB-ARBA"/>
</dbReference>
<keyword evidence="7 8" id="KW-0472">Membrane</keyword>
<evidence type="ECO:0000256" key="2">
    <source>
        <dbReference type="ARBA" id="ARBA00022475"/>
    </source>
</evidence>
<reference evidence="10" key="1">
    <citation type="submission" date="2019-10" db="EMBL/GenBank/DDBJ databases">
        <title>Draft genome sequece of Microseira wollei NIES-4236.</title>
        <authorList>
            <person name="Yamaguchi H."/>
            <person name="Suzuki S."/>
            <person name="Kawachi M."/>
        </authorList>
    </citation>
    <scope>NUCLEOTIDE SEQUENCE</scope>
    <source>
        <strain evidence="10">NIES-4236</strain>
    </source>
</reference>
<dbReference type="EMBL" id="BLAY01000149">
    <property type="protein sequence ID" value="GET42124.1"/>
    <property type="molecule type" value="Genomic_DNA"/>
</dbReference>
<feature type="transmembrane region" description="Helical" evidence="8">
    <location>
        <begin position="397"/>
        <end position="418"/>
    </location>
</feature>
<evidence type="ECO:0000256" key="5">
    <source>
        <dbReference type="ARBA" id="ARBA00022692"/>
    </source>
</evidence>
<keyword evidence="6 8" id="KW-1133">Transmembrane helix</keyword>
<evidence type="ECO:0000256" key="7">
    <source>
        <dbReference type="ARBA" id="ARBA00023136"/>
    </source>
</evidence>
<evidence type="ECO:0000256" key="4">
    <source>
        <dbReference type="ARBA" id="ARBA00022679"/>
    </source>
</evidence>
<accession>A0AAV3XI74</accession>
<dbReference type="GO" id="GO:0005886">
    <property type="term" value="C:plasma membrane"/>
    <property type="evidence" value="ECO:0007669"/>
    <property type="project" value="UniProtKB-SubCell"/>
</dbReference>
<dbReference type="InterPro" id="IPR038731">
    <property type="entry name" value="RgtA/B/C-like"/>
</dbReference>
<dbReference type="RefSeq" id="WP_226589182.1">
    <property type="nucleotide sequence ID" value="NZ_BLAY01000149.1"/>
</dbReference>
<feature type="transmembrane region" description="Helical" evidence="8">
    <location>
        <begin position="146"/>
        <end position="167"/>
    </location>
</feature>
<keyword evidence="11" id="KW-1185">Reference proteome</keyword>
<protein>
    <recommendedName>
        <fullName evidence="9">Glycosyltransferase RgtA/B/C/D-like domain-containing protein</fullName>
    </recommendedName>
</protein>
<feature type="domain" description="Glycosyltransferase RgtA/B/C/D-like" evidence="9">
    <location>
        <begin position="99"/>
        <end position="257"/>
    </location>
</feature>
<feature type="transmembrane region" description="Helical" evidence="8">
    <location>
        <begin position="119"/>
        <end position="139"/>
    </location>
</feature>
<dbReference type="PANTHER" id="PTHR33908:SF11">
    <property type="entry name" value="MEMBRANE PROTEIN"/>
    <property type="match status" value="1"/>
</dbReference>
<evidence type="ECO:0000313" key="11">
    <source>
        <dbReference type="Proteomes" id="UP001050975"/>
    </source>
</evidence>
<feature type="transmembrane region" description="Helical" evidence="8">
    <location>
        <begin position="335"/>
        <end position="352"/>
    </location>
</feature>
<name>A0AAV3XI74_9CYAN</name>
<keyword evidence="4" id="KW-0808">Transferase</keyword>
<evidence type="ECO:0000256" key="1">
    <source>
        <dbReference type="ARBA" id="ARBA00004651"/>
    </source>
</evidence>
<evidence type="ECO:0000256" key="3">
    <source>
        <dbReference type="ARBA" id="ARBA00022676"/>
    </source>
</evidence>
<feature type="transmembrane region" description="Helical" evidence="8">
    <location>
        <begin position="364"/>
        <end position="385"/>
    </location>
</feature>
<dbReference type="AlphaFoldDB" id="A0AAV3XI74"/>
<feature type="transmembrane region" description="Helical" evidence="8">
    <location>
        <begin position="173"/>
        <end position="191"/>
    </location>
</feature>
<proteinExistence type="predicted"/>
<evidence type="ECO:0000259" key="9">
    <source>
        <dbReference type="Pfam" id="PF13231"/>
    </source>
</evidence>
<feature type="transmembrane region" description="Helical" evidence="8">
    <location>
        <begin position="203"/>
        <end position="222"/>
    </location>
</feature>
<dbReference type="PANTHER" id="PTHR33908">
    <property type="entry name" value="MANNOSYLTRANSFERASE YKCB-RELATED"/>
    <property type="match status" value="1"/>
</dbReference>
<feature type="transmembrane region" description="Helical" evidence="8">
    <location>
        <begin position="242"/>
        <end position="264"/>
    </location>
</feature>
<feature type="transmembrane region" description="Helical" evidence="8">
    <location>
        <begin position="12"/>
        <end position="32"/>
    </location>
</feature>
<keyword evidence="3" id="KW-0328">Glycosyltransferase</keyword>
<dbReference type="Pfam" id="PF13231">
    <property type="entry name" value="PMT_2"/>
    <property type="match status" value="1"/>
</dbReference>
<feature type="transmembrane region" description="Helical" evidence="8">
    <location>
        <begin position="308"/>
        <end position="328"/>
    </location>
</feature>
<evidence type="ECO:0000256" key="6">
    <source>
        <dbReference type="ARBA" id="ARBA00022989"/>
    </source>
</evidence>
<keyword evidence="5 8" id="KW-0812">Transmembrane</keyword>
<comment type="subcellular location">
    <subcellularLocation>
        <location evidence="1">Cell membrane</location>
        <topology evidence="1">Multi-pass membrane protein</topology>
    </subcellularLocation>
</comment>
<dbReference type="Proteomes" id="UP001050975">
    <property type="component" value="Unassembled WGS sequence"/>
</dbReference>
<dbReference type="GO" id="GO:0016763">
    <property type="term" value="F:pentosyltransferase activity"/>
    <property type="evidence" value="ECO:0007669"/>
    <property type="project" value="TreeGrafter"/>
</dbReference>
<sequence>MLKLIKNQNNIITSWQILLVIILVLGLFFRFANLDRKVYWSDETFTSLRVSGYTAEAYKNKILEGNELGIKDFQKYQRINSEKNWLDLVNGLAVEEPQNPPLYFMMVRFWVQWFGESAAITRSFSAAISLLSLPCIYWLCHELFGLPLAGAIAMGLLASSPLHVLYAQEARPHSLWTLTILLSGAALLRAIRLGTKLNWSIYAVALALSLYTYMFSALVAIGHGIYVVVNSGFRFSKTVRDYLIASLAGILLFSPWILAIVTRVSKTQETTSWTKLKVSLILLIRTWLLNLSRCFIDLDYNFITRNYLMYLAIPLVTILFGYSIYFLVKSAPRKIWLFILTLMGVTAMALILPDLIVGGRRSSVVRYVIPCYLGIQLAIAYLFAAQISKSFQVWQQRLWRIAMVALISGGIVSCAVSSQAQSWWNKYNSFHIPDVASIINQSERPLVLWSGVPPLDLTYLLNPNVKLQPVMRQTIDLPDGERVQKHSLKPIYEGFSDIFAFGHNDPNSHLVQEFLEQQQYKLKEVHRSKRWIDPVYETKLVLWRVSKAQKTNK</sequence>
<comment type="caution">
    <text evidence="10">The sequence shown here is derived from an EMBL/GenBank/DDBJ whole genome shotgun (WGS) entry which is preliminary data.</text>
</comment>
<organism evidence="10 11">
    <name type="scientific">Microseira wollei NIES-4236</name>
    <dbReference type="NCBI Taxonomy" id="2530354"/>
    <lineage>
        <taxon>Bacteria</taxon>
        <taxon>Bacillati</taxon>
        <taxon>Cyanobacteriota</taxon>
        <taxon>Cyanophyceae</taxon>
        <taxon>Oscillatoriophycideae</taxon>
        <taxon>Aerosakkonematales</taxon>
        <taxon>Aerosakkonemataceae</taxon>
        <taxon>Microseira</taxon>
    </lineage>
</organism>
<evidence type="ECO:0000313" key="10">
    <source>
        <dbReference type="EMBL" id="GET42124.1"/>
    </source>
</evidence>
<evidence type="ECO:0000256" key="8">
    <source>
        <dbReference type="SAM" id="Phobius"/>
    </source>
</evidence>